<organism evidence="6 7">
    <name type="scientific">Gordonia hirsuta DSM 44140 = NBRC 16056</name>
    <dbReference type="NCBI Taxonomy" id="1121927"/>
    <lineage>
        <taxon>Bacteria</taxon>
        <taxon>Bacillati</taxon>
        <taxon>Actinomycetota</taxon>
        <taxon>Actinomycetes</taxon>
        <taxon>Mycobacteriales</taxon>
        <taxon>Gordoniaceae</taxon>
        <taxon>Gordonia</taxon>
    </lineage>
</organism>
<dbReference type="GO" id="GO:0003700">
    <property type="term" value="F:DNA-binding transcription factor activity"/>
    <property type="evidence" value="ECO:0007669"/>
    <property type="project" value="TreeGrafter"/>
</dbReference>
<dbReference type="GO" id="GO:0000976">
    <property type="term" value="F:transcription cis-regulatory region binding"/>
    <property type="evidence" value="ECO:0007669"/>
    <property type="project" value="TreeGrafter"/>
</dbReference>
<evidence type="ECO:0000256" key="3">
    <source>
        <dbReference type="ARBA" id="ARBA00023163"/>
    </source>
</evidence>
<name>L7LBG1_9ACTN</name>
<dbReference type="RefSeq" id="WP_005941444.1">
    <property type="nucleotide sequence ID" value="NZ_ATVK01000015.1"/>
</dbReference>
<dbReference type="InterPro" id="IPR050109">
    <property type="entry name" value="HTH-type_TetR-like_transc_reg"/>
</dbReference>
<evidence type="ECO:0000313" key="6">
    <source>
        <dbReference type="EMBL" id="GAC58066.1"/>
    </source>
</evidence>
<evidence type="ECO:0000256" key="2">
    <source>
        <dbReference type="ARBA" id="ARBA00023125"/>
    </source>
</evidence>
<dbReference type="EMBL" id="BANT01000029">
    <property type="protein sequence ID" value="GAC58066.1"/>
    <property type="molecule type" value="Genomic_DNA"/>
</dbReference>
<dbReference type="InterPro" id="IPR001647">
    <property type="entry name" value="HTH_TetR"/>
</dbReference>
<feature type="domain" description="HTH tetR-type" evidence="5">
    <location>
        <begin position="7"/>
        <end position="67"/>
    </location>
</feature>
<dbReference type="SUPFAM" id="SSF46689">
    <property type="entry name" value="Homeodomain-like"/>
    <property type="match status" value="1"/>
</dbReference>
<dbReference type="STRING" id="1121927.GOHSU_29_00490"/>
<dbReference type="AlphaFoldDB" id="L7LBG1"/>
<dbReference type="Gene3D" id="1.10.357.10">
    <property type="entry name" value="Tetracycline Repressor, domain 2"/>
    <property type="match status" value="1"/>
</dbReference>
<gene>
    <name evidence="6" type="ORF">GOHSU_29_00490</name>
</gene>
<dbReference type="PANTHER" id="PTHR30055">
    <property type="entry name" value="HTH-TYPE TRANSCRIPTIONAL REGULATOR RUTR"/>
    <property type="match status" value="1"/>
</dbReference>
<dbReference type="Proteomes" id="UP000053405">
    <property type="component" value="Unassembled WGS sequence"/>
</dbReference>
<dbReference type="PROSITE" id="PS50977">
    <property type="entry name" value="HTH_TETR_2"/>
    <property type="match status" value="1"/>
</dbReference>
<protein>
    <submittedName>
        <fullName evidence="6">Putative TetR family transcriptional regulator</fullName>
    </submittedName>
</protein>
<proteinExistence type="predicted"/>
<reference evidence="6 7" key="1">
    <citation type="submission" date="2012-12" db="EMBL/GenBank/DDBJ databases">
        <title>Whole genome shotgun sequence of Gordonia hirsuta NBRC 16056.</title>
        <authorList>
            <person name="Isaki-Nakamura S."/>
            <person name="Hosoyama A."/>
            <person name="Tsuchikane K."/>
            <person name="Katsumata H."/>
            <person name="Baba S."/>
            <person name="Yamazaki S."/>
            <person name="Fujita N."/>
        </authorList>
    </citation>
    <scope>NUCLEOTIDE SEQUENCE [LARGE SCALE GENOMIC DNA]</scope>
    <source>
        <strain evidence="6 7">NBRC 16056</strain>
    </source>
</reference>
<comment type="caution">
    <text evidence="6">The sequence shown here is derived from an EMBL/GenBank/DDBJ whole genome shotgun (WGS) entry which is preliminary data.</text>
</comment>
<evidence type="ECO:0000313" key="7">
    <source>
        <dbReference type="Proteomes" id="UP000053405"/>
    </source>
</evidence>
<evidence type="ECO:0000259" key="5">
    <source>
        <dbReference type="PROSITE" id="PS50977"/>
    </source>
</evidence>
<keyword evidence="3" id="KW-0804">Transcription</keyword>
<keyword evidence="7" id="KW-1185">Reference proteome</keyword>
<dbReference type="eggNOG" id="COG1309">
    <property type="taxonomic scope" value="Bacteria"/>
</dbReference>
<dbReference type="Pfam" id="PF00440">
    <property type="entry name" value="TetR_N"/>
    <property type="match status" value="1"/>
</dbReference>
<feature type="DNA-binding region" description="H-T-H motif" evidence="4">
    <location>
        <begin position="30"/>
        <end position="49"/>
    </location>
</feature>
<evidence type="ECO:0000256" key="1">
    <source>
        <dbReference type="ARBA" id="ARBA00023015"/>
    </source>
</evidence>
<keyword evidence="1" id="KW-0805">Transcription regulation</keyword>
<dbReference type="PANTHER" id="PTHR30055:SF234">
    <property type="entry name" value="HTH-TYPE TRANSCRIPTIONAL REGULATOR BETI"/>
    <property type="match status" value="1"/>
</dbReference>
<dbReference type="OrthoDB" id="3784817at2"/>
<sequence>MPEPTASDTREELIIAAAGLIAGSPGEDFSLRAVCDAVGVKLPTLYHFFGSKQGLIDAVVERGFDDYLAAKSELEASGDPIGDLRAEWDAHVDFGVQNPGSYSLRYRALASSSR</sequence>
<dbReference type="InterPro" id="IPR009057">
    <property type="entry name" value="Homeodomain-like_sf"/>
</dbReference>
<accession>L7LBG1</accession>
<keyword evidence="2 4" id="KW-0238">DNA-binding</keyword>
<evidence type="ECO:0000256" key="4">
    <source>
        <dbReference type="PROSITE-ProRule" id="PRU00335"/>
    </source>
</evidence>